<evidence type="ECO:0000313" key="1">
    <source>
        <dbReference type="EMBL" id="MEQ2245603.1"/>
    </source>
</evidence>
<proteinExistence type="predicted"/>
<protein>
    <submittedName>
        <fullName evidence="1">Uncharacterized protein</fullName>
    </submittedName>
</protein>
<evidence type="ECO:0000313" key="2">
    <source>
        <dbReference type="Proteomes" id="UP001482620"/>
    </source>
</evidence>
<comment type="caution">
    <text evidence="1">The sequence shown here is derived from an EMBL/GenBank/DDBJ whole genome shotgun (WGS) entry which is preliminary data.</text>
</comment>
<reference evidence="1 2" key="1">
    <citation type="submission" date="2021-06" db="EMBL/GenBank/DDBJ databases">
        <authorList>
            <person name="Palmer J.M."/>
        </authorList>
    </citation>
    <scope>NUCLEOTIDE SEQUENCE [LARGE SCALE GENOMIC DNA]</scope>
    <source>
        <strain evidence="2">if_2019</strain>
        <tissue evidence="1">Muscle</tissue>
    </source>
</reference>
<keyword evidence="2" id="KW-1185">Reference proteome</keyword>
<dbReference type="EMBL" id="JAHRIQ010073770">
    <property type="protein sequence ID" value="MEQ2245603.1"/>
    <property type="molecule type" value="Genomic_DNA"/>
</dbReference>
<name>A0ABV0UNZ5_9TELE</name>
<accession>A0ABV0UNZ5</accession>
<gene>
    <name evidence="1" type="ORF">ILYODFUR_029675</name>
</gene>
<organism evidence="1 2">
    <name type="scientific">Ilyodon furcidens</name>
    <name type="common">goldbreast splitfin</name>
    <dbReference type="NCBI Taxonomy" id="33524"/>
    <lineage>
        <taxon>Eukaryota</taxon>
        <taxon>Metazoa</taxon>
        <taxon>Chordata</taxon>
        <taxon>Craniata</taxon>
        <taxon>Vertebrata</taxon>
        <taxon>Euteleostomi</taxon>
        <taxon>Actinopterygii</taxon>
        <taxon>Neopterygii</taxon>
        <taxon>Teleostei</taxon>
        <taxon>Neoteleostei</taxon>
        <taxon>Acanthomorphata</taxon>
        <taxon>Ovalentaria</taxon>
        <taxon>Atherinomorphae</taxon>
        <taxon>Cyprinodontiformes</taxon>
        <taxon>Goodeidae</taxon>
        <taxon>Ilyodon</taxon>
    </lineage>
</organism>
<sequence>MLMWISLDLKPQEPLTWKTYHCCNQPRLWSTQVPYMSCLDNITHELALDVLCMHKRSESFTGNNCGLYMWQNILPRPCKNHLADYRAVLFQREEGLRGEVNVVISSHIKRPYYDACRSRKQASLKTMSPSEAAVVLFAVWHTRYIHMYLLVLFDMS</sequence>
<dbReference type="Proteomes" id="UP001482620">
    <property type="component" value="Unassembled WGS sequence"/>
</dbReference>